<organism evidence="3 4">
    <name type="scientific">Ectopseudomonas mendocina</name>
    <name type="common">Pseudomonas mendocina</name>
    <dbReference type="NCBI Taxonomy" id="300"/>
    <lineage>
        <taxon>Bacteria</taxon>
        <taxon>Pseudomonadati</taxon>
        <taxon>Pseudomonadota</taxon>
        <taxon>Gammaproteobacteria</taxon>
        <taxon>Pseudomonadales</taxon>
        <taxon>Pseudomonadaceae</taxon>
        <taxon>Ectopseudomonas</taxon>
    </lineage>
</organism>
<name>A0A2R3QTD8_ECTME</name>
<keyword evidence="1" id="KW-0285">Flavoprotein</keyword>
<keyword evidence="1" id="KW-0274">FAD</keyword>
<feature type="domain" description="FAD-binding PCMH-type" evidence="2">
    <location>
        <begin position="13"/>
        <end position="182"/>
    </location>
</feature>
<dbReference type="AlphaFoldDB" id="A0A2R3QTD8"/>
<gene>
    <name evidence="3" type="ORF">C7A17_20190</name>
</gene>
<reference evidence="3 4" key="1">
    <citation type="submission" date="2018-03" db="EMBL/GenBank/DDBJ databases">
        <title>Complete genome sequence and methylome analysis of Pseudomonas mendocina NEB 698.</title>
        <authorList>
            <person name="Morgan R.D."/>
        </authorList>
    </citation>
    <scope>NUCLEOTIDE SEQUENCE [LARGE SCALE GENOMIC DNA]</scope>
    <source>
        <strain evidence="3 4">NEB698</strain>
    </source>
</reference>
<dbReference type="Proteomes" id="UP000238327">
    <property type="component" value="Chromosome"/>
</dbReference>
<protein>
    <submittedName>
        <fullName evidence="3">FAD-binding oxidoreductase</fullName>
    </submittedName>
</protein>
<dbReference type="PROSITE" id="PS51387">
    <property type="entry name" value="FAD_PCMH"/>
    <property type="match status" value="1"/>
</dbReference>
<evidence type="ECO:0000313" key="3">
    <source>
        <dbReference type="EMBL" id="AVO54980.1"/>
    </source>
</evidence>
<dbReference type="PANTHER" id="PTHR43762">
    <property type="entry name" value="L-GULONOLACTONE OXIDASE"/>
    <property type="match status" value="1"/>
</dbReference>
<dbReference type="Pfam" id="PF01565">
    <property type="entry name" value="FAD_binding_4"/>
    <property type="match status" value="1"/>
</dbReference>
<dbReference type="Gene3D" id="3.30.465.10">
    <property type="match status" value="1"/>
</dbReference>
<dbReference type="GO" id="GO:0016899">
    <property type="term" value="F:oxidoreductase activity, acting on the CH-OH group of donors, oxygen as acceptor"/>
    <property type="evidence" value="ECO:0007669"/>
    <property type="project" value="InterPro"/>
</dbReference>
<dbReference type="OrthoDB" id="143770at2"/>
<dbReference type="SUPFAM" id="SSF56176">
    <property type="entry name" value="FAD-binding/transporter-associated domain-like"/>
    <property type="match status" value="1"/>
</dbReference>
<dbReference type="InterPro" id="IPR016169">
    <property type="entry name" value="FAD-bd_PCMH_sub2"/>
</dbReference>
<dbReference type="InterPro" id="IPR010031">
    <property type="entry name" value="FAD_lactone_oxidase-like"/>
</dbReference>
<dbReference type="EMBL" id="CP027657">
    <property type="protein sequence ID" value="AVO54980.1"/>
    <property type="molecule type" value="Genomic_DNA"/>
</dbReference>
<dbReference type="InterPro" id="IPR006094">
    <property type="entry name" value="Oxid_FAD_bind_N"/>
</dbReference>
<dbReference type="InterPro" id="IPR016166">
    <property type="entry name" value="FAD-bd_PCMH"/>
</dbReference>
<sequence length="437" mass="48534">MKSLGSWGRYPYYPQQPIACHWRQEVVDQVLAWRGQQAVGLPYGNGRSYGDSCLASSGQVLYMRPLARFIEVDWQQGLVTVEAGMTLGELLQHSIARGWFLPVTPGTRLATVGGAIANDVHGKNHHVQGTFGRHVEGLSLVRSDLGSLHCSPLENTELFNATVGGLGLTGVIVTATLRLRRIASSKIRLQQVRFANLREYFAISGELDARHEYNVAWVDCLAPGASLGRGVFLAGDHHDRAPCWPRPVTSLRVPFTPPLPLFNKLTLKALNGLYFRGKGTRPERLQDYDAFFYPLDGVQEWNRIYGPRGFQQYQCVIPPAAAEDAMGELLSTVRQHNEGSFLAVLKNCGDIPSPGLLSFPMAGVSLALDFPQRGAATQRLFDRLDCIVREAGGRLYPAKDAHMSGDDFRAAYPAWERLEHLRDPALLSRFWQRVTQL</sequence>
<dbReference type="InterPro" id="IPR036318">
    <property type="entry name" value="FAD-bd_PCMH-like_sf"/>
</dbReference>
<evidence type="ECO:0000259" key="2">
    <source>
        <dbReference type="PROSITE" id="PS51387"/>
    </source>
</evidence>
<evidence type="ECO:0000256" key="1">
    <source>
        <dbReference type="ARBA" id="ARBA00022827"/>
    </source>
</evidence>
<dbReference type="PANTHER" id="PTHR43762:SF1">
    <property type="entry name" value="D-ARABINONO-1,4-LACTONE OXIDASE"/>
    <property type="match status" value="1"/>
</dbReference>
<evidence type="ECO:0000313" key="4">
    <source>
        <dbReference type="Proteomes" id="UP000238327"/>
    </source>
</evidence>
<proteinExistence type="predicted"/>
<dbReference type="RefSeq" id="WP_106739717.1">
    <property type="nucleotide sequence ID" value="NZ_CP027657.1"/>
</dbReference>
<dbReference type="GO" id="GO:0071949">
    <property type="term" value="F:FAD binding"/>
    <property type="evidence" value="ECO:0007669"/>
    <property type="project" value="InterPro"/>
</dbReference>
<accession>A0A2R3QTD8</accession>